<dbReference type="InterPro" id="IPR014591">
    <property type="entry name" value="UCP034455"/>
</dbReference>
<feature type="transmembrane region" description="Helical" evidence="1">
    <location>
        <begin position="119"/>
        <end position="137"/>
    </location>
</feature>
<evidence type="ECO:0000313" key="2">
    <source>
        <dbReference type="EMBL" id="TDQ69471.1"/>
    </source>
</evidence>
<organism evidence="2 3">
    <name type="scientific">Methanimicrococcus blatticola</name>
    <dbReference type="NCBI Taxonomy" id="91560"/>
    <lineage>
        <taxon>Archaea</taxon>
        <taxon>Methanobacteriati</taxon>
        <taxon>Methanobacteriota</taxon>
        <taxon>Stenosarchaea group</taxon>
        <taxon>Methanomicrobia</taxon>
        <taxon>Methanosarcinales</taxon>
        <taxon>Methanosarcinaceae</taxon>
        <taxon>Methanimicrococcus</taxon>
    </lineage>
</organism>
<proteinExistence type="predicted"/>
<dbReference type="RefSeq" id="WP_133517261.1">
    <property type="nucleotide sequence ID" value="NZ_JAHDUW010000002.1"/>
</dbReference>
<dbReference type="Pfam" id="PF09900">
    <property type="entry name" value="DUF2127"/>
    <property type="match status" value="1"/>
</dbReference>
<accession>A0A484F4H9</accession>
<dbReference type="InterPro" id="IPR021125">
    <property type="entry name" value="DUF2127"/>
</dbReference>
<sequence>MKNTGRLQELKNRFKNLLSGDIYHIGFEIGILLKGLNGVFQIVGGVLMLFMSPARVQEIMVWLAQSEWAEEPTDSIVKIIIGLSQNFSIDLQNFFILYLLSHGIAKSFIVYALLKRKLWAYPLSMMLLIAFIIYQIYKYTITPSVFLILLTIFDILMIVLTYIEYTRVKKRQRSEIKFNETTDEKR</sequence>
<dbReference type="EMBL" id="SNYS01000007">
    <property type="protein sequence ID" value="TDQ69471.1"/>
    <property type="molecule type" value="Genomic_DNA"/>
</dbReference>
<dbReference type="Proteomes" id="UP000294855">
    <property type="component" value="Unassembled WGS sequence"/>
</dbReference>
<keyword evidence="1" id="KW-1133">Transmembrane helix</keyword>
<dbReference type="AlphaFoldDB" id="A0A484F4H9"/>
<name>A0A484F4H9_9EURY</name>
<gene>
    <name evidence="2" type="ORF">C7391_0799</name>
</gene>
<keyword evidence="1" id="KW-0812">Transmembrane</keyword>
<evidence type="ECO:0000313" key="3">
    <source>
        <dbReference type="Proteomes" id="UP000294855"/>
    </source>
</evidence>
<feature type="transmembrane region" description="Helical" evidence="1">
    <location>
        <begin position="21"/>
        <end position="50"/>
    </location>
</feature>
<feature type="transmembrane region" description="Helical" evidence="1">
    <location>
        <begin position="95"/>
        <end position="114"/>
    </location>
</feature>
<feature type="transmembrane region" description="Helical" evidence="1">
    <location>
        <begin position="143"/>
        <end position="163"/>
    </location>
</feature>
<keyword evidence="1" id="KW-0472">Membrane</keyword>
<reference evidence="2 3" key="1">
    <citation type="submission" date="2019-03" db="EMBL/GenBank/DDBJ databases">
        <title>Genomic Encyclopedia of Type Strains, Phase IV (KMG-IV): sequencing the most valuable type-strain genomes for metagenomic binning, comparative biology and taxonomic classification.</title>
        <authorList>
            <person name="Goeker M."/>
        </authorList>
    </citation>
    <scope>NUCLEOTIDE SEQUENCE [LARGE SCALE GENOMIC DNA]</scope>
    <source>
        <strain evidence="2 3">DSM 13328</strain>
    </source>
</reference>
<evidence type="ECO:0000256" key="1">
    <source>
        <dbReference type="SAM" id="Phobius"/>
    </source>
</evidence>
<keyword evidence="3" id="KW-1185">Reference proteome</keyword>
<protein>
    <submittedName>
        <fullName evidence="2">Putative membrane protein</fullName>
    </submittedName>
</protein>
<dbReference type="PIRSF" id="PIRSF034455">
    <property type="entry name" value="UCP034455"/>
    <property type="match status" value="1"/>
</dbReference>
<comment type="caution">
    <text evidence="2">The sequence shown here is derived from an EMBL/GenBank/DDBJ whole genome shotgun (WGS) entry which is preliminary data.</text>
</comment>